<feature type="transmembrane region" description="Helical" evidence="2">
    <location>
        <begin position="133"/>
        <end position="156"/>
    </location>
</feature>
<dbReference type="Proteomes" id="UP000537204">
    <property type="component" value="Unassembled WGS sequence"/>
</dbReference>
<evidence type="ECO:0000256" key="1">
    <source>
        <dbReference type="SAM" id="MobiDB-lite"/>
    </source>
</evidence>
<evidence type="ECO:0000256" key="2">
    <source>
        <dbReference type="SAM" id="Phobius"/>
    </source>
</evidence>
<feature type="transmembrane region" description="Helical" evidence="2">
    <location>
        <begin position="21"/>
        <end position="38"/>
    </location>
</feature>
<dbReference type="AlphaFoldDB" id="A0A7W8ZNM0"/>
<gene>
    <name evidence="3" type="ORF">HDE68_003254</name>
</gene>
<proteinExistence type="predicted"/>
<keyword evidence="2" id="KW-0812">Transmembrane</keyword>
<feature type="transmembrane region" description="Helical" evidence="2">
    <location>
        <begin position="105"/>
        <end position="127"/>
    </location>
</feature>
<keyword evidence="2" id="KW-1133">Transmembrane helix</keyword>
<accession>A0A7W8ZNM0</accession>
<evidence type="ECO:0000313" key="4">
    <source>
        <dbReference type="Proteomes" id="UP000537204"/>
    </source>
</evidence>
<feature type="transmembrane region" description="Helical" evidence="2">
    <location>
        <begin position="58"/>
        <end position="75"/>
    </location>
</feature>
<comment type="caution">
    <text evidence="3">The sequence shown here is derived from an EMBL/GenBank/DDBJ whole genome shotgun (WGS) entry which is preliminary data.</text>
</comment>
<dbReference type="EMBL" id="JACHCE010000005">
    <property type="protein sequence ID" value="MBB5637339.1"/>
    <property type="molecule type" value="Genomic_DNA"/>
</dbReference>
<keyword evidence="2" id="KW-0472">Membrane</keyword>
<protein>
    <submittedName>
        <fullName evidence="3">Uncharacterized protein</fullName>
    </submittedName>
</protein>
<name>A0A7W8ZNM0_9SPHI</name>
<reference evidence="3 4" key="1">
    <citation type="submission" date="2020-08" db="EMBL/GenBank/DDBJ databases">
        <title>Genomic Encyclopedia of Type Strains, Phase IV (KMG-V): Genome sequencing to study the core and pangenomes of soil and plant-associated prokaryotes.</title>
        <authorList>
            <person name="Whitman W."/>
        </authorList>
    </citation>
    <scope>NUCLEOTIDE SEQUENCE [LARGE SCALE GENOMIC DNA]</scope>
    <source>
        <strain evidence="3 4">S3M1</strain>
    </source>
</reference>
<evidence type="ECO:0000313" key="3">
    <source>
        <dbReference type="EMBL" id="MBB5637339.1"/>
    </source>
</evidence>
<sequence>MLTTAIKKKEITLKRFLRKNLLYYIIPNVVFNTIIPYFSFTDLNAVHLFAGEQNLARFILPMAFFLPFIITFDILKKTITLSEKGHSEIVLPEGFKKKKFIFQMAGINGFCTVSFVFALMLGLHFGFPEWYDYNGTVLSVLLGLTAGIFSVLFTYLPIKKLKKHHLPYLKEEHANQIKEGQLPDQYKEDQHAGRPLLLKD</sequence>
<feature type="region of interest" description="Disordered" evidence="1">
    <location>
        <begin position="180"/>
        <end position="200"/>
    </location>
</feature>
<feature type="compositionally biased region" description="Basic and acidic residues" evidence="1">
    <location>
        <begin position="185"/>
        <end position="200"/>
    </location>
</feature>
<dbReference type="RefSeq" id="WP_183883221.1">
    <property type="nucleotide sequence ID" value="NZ_JACHCE010000005.1"/>
</dbReference>
<organism evidence="3 4">
    <name type="scientific">Pedobacter cryoconitis</name>
    <dbReference type="NCBI Taxonomy" id="188932"/>
    <lineage>
        <taxon>Bacteria</taxon>
        <taxon>Pseudomonadati</taxon>
        <taxon>Bacteroidota</taxon>
        <taxon>Sphingobacteriia</taxon>
        <taxon>Sphingobacteriales</taxon>
        <taxon>Sphingobacteriaceae</taxon>
        <taxon>Pedobacter</taxon>
    </lineage>
</organism>